<dbReference type="PANTHER" id="PTHR43848:SF2">
    <property type="entry name" value="PUTRESCINE TRANSPORT SYSTEM PERMEASE PROTEIN POTI"/>
    <property type="match status" value="1"/>
</dbReference>
<evidence type="ECO:0000256" key="2">
    <source>
        <dbReference type="ARBA" id="ARBA00007069"/>
    </source>
</evidence>
<gene>
    <name evidence="10" type="ORF">MWN34_12940</name>
</gene>
<feature type="transmembrane region" description="Helical" evidence="8">
    <location>
        <begin position="241"/>
        <end position="264"/>
    </location>
</feature>
<comment type="caution">
    <text evidence="10">The sequence shown here is derived from an EMBL/GenBank/DDBJ whole genome shotgun (WGS) entry which is preliminary data.</text>
</comment>
<evidence type="ECO:0000259" key="9">
    <source>
        <dbReference type="PROSITE" id="PS50928"/>
    </source>
</evidence>
<evidence type="ECO:0000256" key="8">
    <source>
        <dbReference type="RuleBase" id="RU363032"/>
    </source>
</evidence>
<reference evidence="10 11" key="1">
    <citation type="submission" date="2022-04" db="EMBL/GenBank/DDBJ databases">
        <authorList>
            <person name="Grouzdev D.S."/>
            <person name="Pantiukh K.S."/>
            <person name="Krutkina M.S."/>
        </authorList>
    </citation>
    <scope>NUCLEOTIDE SEQUENCE [LARGE SCALE GENOMIC DNA]</scope>
    <source>
        <strain evidence="10 11">6x-1</strain>
    </source>
</reference>
<feature type="transmembrane region" description="Helical" evidence="8">
    <location>
        <begin position="138"/>
        <end position="165"/>
    </location>
</feature>
<dbReference type="PANTHER" id="PTHR43848">
    <property type="entry name" value="PUTRESCINE TRANSPORT SYSTEM PERMEASE PROTEIN POTI"/>
    <property type="match status" value="1"/>
</dbReference>
<feature type="transmembrane region" description="Helical" evidence="8">
    <location>
        <begin position="110"/>
        <end position="132"/>
    </location>
</feature>
<keyword evidence="6 8" id="KW-1133">Transmembrane helix</keyword>
<comment type="similarity">
    <text evidence="2">Belongs to the binding-protein-dependent transport system permease family. CysTW subfamily.</text>
</comment>
<protein>
    <submittedName>
        <fullName evidence="10">ABC transporter permease</fullName>
    </submittedName>
</protein>
<evidence type="ECO:0000313" key="10">
    <source>
        <dbReference type="EMBL" id="MCK0197815.1"/>
    </source>
</evidence>
<name>A0ABT0DCX0_9HYPH</name>
<proteinExistence type="inferred from homology"/>
<dbReference type="SUPFAM" id="SSF161098">
    <property type="entry name" value="MetI-like"/>
    <property type="match status" value="1"/>
</dbReference>
<evidence type="ECO:0000256" key="6">
    <source>
        <dbReference type="ARBA" id="ARBA00022989"/>
    </source>
</evidence>
<dbReference type="RefSeq" id="WP_247029702.1">
    <property type="nucleotide sequence ID" value="NZ_JALKCH010000007.1"/>
</dbReference>
<keyword evidence="4" id="KW-1003">Cell membrane</keyword>
<feature type="transmembrane region" description="Helical" evidence="8">
    <location>
        <begin position="186"/>
        <end position="207"/>
    </location>
</feature>
<dbReference type="EMBL" id="JALKCH010000007">
    <property type="protein sequence ID" value="MCK0197815.1"/>
    <property type="molecule type" value="Genomic_DNA"/>
</dbReference>
<dbReference type="Gene3D" id="1.10.3720.10">
    <property type="entry name" value="MetI-like"/>
    <property type="match status" value="1"/>
</dbReference>
<keyword evidence="7 8" id="KW-0472">Membrane</keyword>
<keyword evidence="11" id="KW-1185">Reference proteome</keyword>
<dbReference type="Proteomes" id="UP001203284">
    <property type="component" value="Unassembled WGS sequence"/>
</dbReference>
<organism evidence="10 11">
    <name type="scientific">Ancylobacter crimeensis</name>
    <dbReference type="NCBI Taxonomy" id="2579147"/>
    <lineage>
        <taxon>Bacteria</taxon>
        <taxon>Pseudomonadati</taxon>
        <taxon>Pseudomonadota</taxon>
        <taxon>Alphaproteobacteria</taxon>
        <taxon>Hyphomicrobiales</taxon>
        <taxon>Xanthobacteraceae</taxon>
        <taxon>Ancylobacter</taxon>
    </lineage>
</organism>
<keyword evidence="3 8" id="KW-0813">Transport</keyword>
<feature type="transmembrane region" description="Helical" evidence="8">
    <location>
        <begin position="74"/>
        <end position="98"/>
    </location>
</feature>
<feature type="domain" description="ABC transmembrane type-1" evidence="9">
    <location>
        <begin position="70"/>
        <end position="264"/>
    </location>
</feature>
<keyword evidence="5 8" id="KW-0812">Transmembrane</keyword>
<dbReference type="PROSITE" id="PS50928">
    <property type="entry name" value="ABC_TM1"/>
    <property type="match status" value="1"/>
</dbReference>
<dbReference type="InterPro" id="IPR051789">
    <property type="entry name" value="Bact_Polyamine_Transport"/>
</dbReference>
<accession>A0ABT0DCX0</accession>
<dbReference type="Pfam" id="PF00528">
    <property type="entry name" value="BPD_transp_1"/>
    <property type="match status" value="1"/>
</dbReference>
<evidence type="ECO:0000256" key="4">
    <source>
        <dbReference type="ARBA" id="ARBA00022475"/>
    </source>
</evidence>
<evidence type="ECO:0000256" key="7">
    <source>
        <dbReference type="ARBA" id="ARBA00023136"/>
    </source>
</evidence>
<dbReference type="CDD" id="cd06261">
    <property type="entry name" value="TM_PBP2"/>
    <property type="match status" value="1"/>
</dbReference>
<evidence type="ECO:0000256" key="5">
    <source>
        <dbReference type="ARBA" id="ARBA00022692"/>
    </source>
</evidence>
<dbReference type="InterPro" id="IPR035906">
    <property type="entry name" value="MetI-like_sf"/>
</dbReference>
<feature type="transmembrane region" description="Helical" evidence="8">
    <location>
        <begin position="12"/>
        <end position="37"/>
    </location>
</feature>
<dbReference type="InterPro" id="IPR000515">
    <property type="entry name" value="MetI-like"/>
</dbReference>
<evidence type="ECO:0000256" key="1">
    <source>
        <dbReference type="ARBA" id="ARBA00004651"/>
    </source>
</evidence>
<evidence type="ECO:0000313" key="11">
    <source>
        <dbReference type="Proteomes" id="UP001203284"/>
    </source>
</evidence>
<evidence type="ECO:0000256" key="3">
    <source>
        <dbReference type="ARBA" id="ARBA00022448"/>
    </source>
</evidence>
<sequence length="270" mass="29730">MATSLIRKQKRTNALIWGWTAFVLVIVYLPILCGALASFNKSRYFGFPIKTFSTDWWDKTLASFEIGMIVKTSILIALVVTVLSVVIATFGALAFARYDWTGRRLYQKLIILPIFFPQPVLGLALLLGFNAVGIQTSWMTAAFAHLVWIVPVVTLVIAIQVYGFDPALEEAAYDLGCSRIQVFREVTLPLLWPGIWSGMLFAFLLSWSNFPLSLYTAGADSTIPKWLYAKMVAGYTPMVPALGTMATLGAAVLLLGGGLVGLLARRRRPA</sequence>
<comment type="subcellular location">
    <subcellularLocation>
        <location evidence="1 8">Cell membrane</location>
        <topology evidence="1 8">Multi-pass membrane protein</topology>
    </subcellularLocation>
</comment>